<dbReference type="Pfam" id="PF08970">
    <property type="entry name" value="Sda"/>
    <property type="match status" value="1"/>
</dbReference>
<sequence length="58" mass="7035">MKKLSDESLLELYEHTQKIEVEQAFKELVWKEMKRRNLKPTASRKKKARINRGNMDLF</sequence>
<dbReference type="SUPFAM" id="SSF100985">
    <property type="entry name" value="Sporulation inhibitor Sda"/>
    <property type="match status" value="1"/>
</dbReference>
<dbReference type="InterPro" id="IPR015064">
    <property type="entry name" value="Sda"/>
</dbReference>
<feature type="region of interest" description="Disordered" evidence="1">
    <location>
        <begin position="39"/>
        <end position="58"/>
    </location>
</feature>
<dbReference type="RefSeq" id="WP_272445665.1">
    <property type="nucleotide sequence ID" value="NZ_JAMQKC010000004.1"/>
</dbReference>
<name>A0A9X3WCX6_9BACI</name>
<evidence type="ECO:0000313" key="2">
    <source>
        <dbReference type="EMBL" id="MDC3416653.1"/>
    </source>
</evidence>
<reference evidence="2" key="1">
    <citation type="submission" date="2022-06" db="EMBL/GenBank/DDBJ databases">
        <title>Aquibacillus sp. a new bacterium isolated from soil saline samples.</title>
        <authorList>
            <person name="Galisteo C."/>
            <person name="De La Haba R."/>
            <person name="Sanchez-Porro C."/>
            <person name="Ventosa A."/>
        </authorList>
    </citation>
    <scope>NUCLEOTIDE SEQUENCE</scope>
    <source>
        <strain evidence="2">3ASR75-54</strain>
    </source>
</reference>
<comment type="caution">
    <text evidence="2">The sequence shown here is derived from an EMBL/GenBank/DDBJ whole genome shotgun (WGS) entry which is preliminary data.</text>
</comment>
<dbReference type="InterPro" id="IPR036916">
    <property type="entry name" value="Sda_sf"/>
</dbReference>
<accession>A0A9X3WCX6</accession>
<dbReference type="Proteomes" id="UP001145069">
    <property type="component" value="Unassembled WGS sequence"/>
</dbReference>
<dbReference type="Gene3D" id="1.10.287.1100">
    <property type="entry name" value="Sporulation inhibitor A"/>
    <property type="match status" value="1"/>
</dbReference>
<dbReference type="EMBL" id="JAMQKC010000004">
    <property type="protein sequence ID" value="MDC3416653.1"/>
    <property type="molecule type" value="Genomic_DNA"/>
</dbReference>
<protein>
    <submittedName>
        <fullName evidence="2">Sporulation histidine kinase inhibitor Sda</fullName>
    </submittedName>
</protein>
<evidence type="ECO:0000313" key="3">
    <source>
        <dbReference type="Proteomes" id="UP001145069"/>
    </source>
</evidence>
<keyword evidence="3" id="KW-1185">Reference proteome</keyword>
<feature type="compositionally biased region" description="Basic residues" evidence="1">
    <location>
        <begin position="39"/>
        <end position="50"/>
    </location>
</feature>
<dbReference type="AlphaFoldDB" id="A0A9X3WCX6"/>
<proteinExistence type="predicted"/>
<evidence type="ECO:0000256" key="1">
    <source>
        <dbReference type="SAM" id="MobiDB-lite"/>
    </source>
</evidence>
<gene>
    <name evidence="2" type="ORF">NC799_06950</name>
</gene>
<organism evidence="2 3">
    <name type="scientific">Aquibacillus salsiterrae</name>
    <dbReference type="NCBI Taxonomy" id="2950439"/>
    <lineage>
        <taxon>Bacteria</taxon>
        <taxon>Bacillati</taxon>
        <taxon>Bacillota</taxon>
        <taxon>Bacilli</taxon>
        <taxon>Bacillales</taxon>
        <taxon>Bacillaceae</taxon>
        <taxon>Aquibacillus</taxon>
    </lineage>
</organism>